<feature type="transmembrane region" description="Helical" evidence="1">
    <location>
        <begin position="12"/>
        <end position="30"/>
    </location>
</feature>
<organism evidence="2">
    <name type="scientific">marine metagenome</name>
    <dbReference type="NCBI Taxonomy" id="408172"/>
    <lineage>
        <taxon>unclassified sequences</taxon>
        <taxon>metagenomes</taxon>
        <taxon>ecological metagenomes</taxon>
    </lineage>
</organism>
<keyword evidence="1" id="KW-0812">Transmembrane</keyword>
<evidence type="ECO:0000256" key="1">
    <source>
        <dbReference type="SAM" id="Phobius"/>
    </source>
</evidence>
<gene>
    <name evidence="2" type="ORF">METZ01_LOCUS404822</name>
</gene>
<keyword evidence="1" id="KW-1133">Transmembrane helix</keyword>
<sequence length="90" mass="10344">MEYWTKHALDFHGFDWAAMVFTFASLYLLGNKVRAGFLLGVVANFFWFGYGFMTDSIANMLCSTVIVLLQLRGWRNWGMETKSETETVDA</sequence>
<proteinExistence type="predicted"/>
<keyword evidence="1" id="KW-0472">Membrane</keyword>
<name>A0A382W1G5_9ZZZZ</name>
<reference evidence="2" key="1">
    <citation type="submission" date="2018-05" db="EMBL/GenBank/DDBJ databases">
        <authorList>
            <person name="Lanie J.A."/>
            <person name="Ng W.-L."/>
            <person name="Kazmierczak K.M."/>
            <person name="Andrzejewski T.M."/>
            <person name="Davidsen T.M."/>
            <person name="Wayne K.J."/>
            <person name="Tettelin H."/>
            <person name="Glass J.I."/>
            <person name="Rusch D."/>
            <person name="Podicherti R."/>
            <person name="Tsui H.-C.T."/>
            <person name="Winkler M.E."/>
        </authorList>
    </citation>
    <scope>NUCLEOTIDE SEQUENCE</scope>
</reference>
<evidence type="ECO:0000313" key="2">
    <source>
        <dbReference type="EMBL" id="SVD51968.1"/>
    </source>
</evidence>
<accession>A0A382W1G5</accession>
<dbReference type="AlphaFoldDB" id="A0A382W1G5"/>
<dbReference type="EMBL" id="UINC01155867">
    <property type="protein sequence ID" value="SVD51968.1"/>
    <property type="molecule type" value="Genomic_DNA"/>
</dbReference>
<protein>
    <recommendedName>
        <fullName evidence="3">PnuC protein</fullName>
    </recommendedName>
</protein>
<evidence type="ECO:0008006" key="3">
    <source>
        <dbReference type="Google" id="ProtNLM"/>
    </source>
</evidence>